<dbReference type="GO" id="GO:0003677">
    <property type="term" value="F:DNA binding"/>
    <property type="evidence" value="ECO:0007669"/>
    <property type="project" value="InterPro"/>
</dbReference>
<evidence type="ECO:0000313" key="2">
    <source>
        <dbReference type="EMBL" id="SFF75435.1"/>
    </source>
</evidence>
<dbReference type="GO" id="GO:0004803">
    <property type="term" value="F:transposase activity"/>
    <property type="evidence" value="ECO:0007669"/>
    <property type="project" value="InterPro"/>
</dbReference>
<organism evidence="2 3">
    <name type="scientific">Streptomyces mirabilis</name>
    <dbReference type="NCBI Taxonomy" id="68239"/>
    <lineage>
        <taxon>Bacteria</taxon>
        <taxon>Bacillati</taxon>
        <taxon>Actinomycetota</taxon>
        <taxon>Actinomycetes</taxon>
        <taxon>Kitasatosporales</taxon>
        <taxon>Streptomycetaceae</taxon>
        <taxon>Streptomyces</taxon>
    </lineage>
</organism>
<dbReference type="EMBL" id="FONR01000011">
    <property type="protein sequence ID" value="SFF75435.1"/>
    <property type="molecule type" value="Genomic_DNA"/>
</dbReference>
<gene>
    <name evidence="2" type="ORF">SAMN02787118_111314</name>
</gene>
<dbReference type="Pfam" id="PF02371">
    <property type="entry name" value="Transposase_20"/>
    <property type="match status" value="1"/>
</dbReference>
<feature type="domain" description="Transposase IS116/IS110/IS902 C-terminal" evidence="1">
    <location>
        <begin position="17"/>
        <end position="70"/>
    </location>
</feature>
<dbReference type="InterPro" id="IPR003346">
    <property type="entry name" value="Transposase_20"/>
</dbReference>
<evidence type="ECO:0000313" key="3">
    <source>
        <dbReference type="Proteomes" id="UP000181942"/>
    </source>
</evidence>
<dbReference type="AlphaFoldDB" id="A0A1I2L899"/>
<evidence type="ECO:0000259" key="1">
    <source>
        <dbReference type="Pfam" id="PF02371"/>
    </source>
</evidence>
<reference evidence="2 3" key="1">
    <citation type="submission" date="2016-10" db="EMBL/GenBank/DDBJ databases">
        <authorList>
            <person name="de Groot N.N."/>
        </authorList>
    </citation>
    <scope>NUCLEOTIDE SEQUENCE [LARGE SCALE GENOMIC DNA]</scope>
    <source>
        <strain evidence="2 3">OK461</strain>
    </source>
</reference>
<proteinExistence type="predicted"/>
<name>A0A1I2L899_9ACTN</name>
<protein>
    <submittedName>
        <fullName evidence="2">Transposase IS116/IS110/IS902 family protein</fullName>
    </submittedName>
</protein>
<accession>A0A1I2L899</accession>
<dbReference type="Proteomes" id="UP000181942">
    <property type="component" value="Unassembled WGS sequence"/>
</dbReference>
<sequence>MKEVLPQHPDAEIPLCFPGLGIPLAARILAEIGDDRSRFTDARGLKACAGSSPISRASGRKSAITRRWVKNDRLAHAGPLWRIDRRTQHGWRVALTQG</sequence>
<dbReference type="GO" id="GO:0006313">
    <property type="term" value="P:DNA transposition"/>
    <property type="evidence" value="ECO:0007669"/>
    <property type="project" value="InterPro"/>
</dbReference>